<dbReference type="STRING" id="1220924.W2RUD5"/>
<dbReference type="InterPro" id="IPR010730">
    <property type="entry name" value="HET"/>
</dbReference>
<dbReference type="OrthoDB" id="4149406at2759"/>
<proteinExistence type="predicted"/>
<accession>W2RUD5</accession>
<name>W2RUD5_CYPE1</name>
<keyword evidence="3" id="KW-1185">Reference proteome</keyword>
<gene>
    <name evidence="2" type="ORF">HMPREF1541_06131</name>
</gene>
<dbReference type="InParanoid" id="W2RUD5"/>
<evidence type="ECO:0000259" key="1">
    <source>
        <dbReference type="Pfam" id="PF06985"/>
    </source>
</evidence>
<evidence type="ECO:0000313" key="2">
    <source>
        <dbReference type="EMBL" id="ETN39905.1"/>
    </source>
</evidence>
<dbReference type="HOGENOM" id="CLU_002639_5_6_1"/>
<sequence length="557" mass="62987">MWSKSSTKPSLETYMGPRRLLKVTACSTEDAGGGESSSEDGLHQQLSLRLVEVDVDMLDSPYITLSHCWGSSEPGRHPSGLTLRTETLDEFSHRGISNAALDHPHARTFKDAARVVLDLGFTYLWIDALCIIQNDPLDRKREVAKMDTIYRRGLFNIAATGGFDGRDGLFLDDNSAFMYQPAEFPRRSLGGRDRFGISGPEEHFVAFLDRELKGVGIQDPLNSRGWVLQECLLSARVLSFCKADVYWYCNTQKTSTTSSDDFFKEVRCYDAHCVRMPRLPQNWVRLEANLSNQTQARGWQTSIGEQISAWQEVLRLYGPTRVSYNGDRLVALSALARNFYRVTNNPTISYVAGLWSCWRNRCRQLTWRSDVNVDSDVRRHQVFPELPSWSPLRHRGKFAFDDDASDEDPTWRIEVVAIETDWQGVGGGIFGAIKGGKLTLQGALLGRVSGEPPVDVLWTKDGHRTEAYRYSEHDSRYVMIFRGPTSLQAPQGWPMRGLILEKTHQRPGQYVRVGHVSVDEGELLQAKYWYGGSGGISKPVEDDYLQFAYGTYIIELV</sequence>
<dbReference type="eggNOG" id="ENOG502SN0Y">
    <property type="taxonomic scope" value="Eukaryota"/>
</dbReference>
<reference evidence="2 3" key="1">
    <citation type="submission" date="2013-03" db="EMBL/GenBank/DDBJ databases">
        <title>The Genome Sequence of Phialophora europaea CBS 101466.</title>
        <authorList>
            <consortium name="The Broad Institute Genomics Platform"/>
            <person name="Cuomo C."/>
            <person name="de Hoog S."/>
            <person name="Gorbushina A."/>
            <person name="Walker B."/>
            <person name="Young S.K."/>
            <person name="Zeng Q."/>
            <person name="Gargeya S."/>
            <person name="Fitzgerald M."/>
            <person name="Haas B."/>
            <person name="Abouelleil A."/>
            <person name="Allen A.W."/>
            <person name="Alvarado L."/>
            <person name="Arachchi H.M."/>
            <person name="Berlin A.M."/>
            <person name="Chapman S.B."/>
            <person name="Gainer-Dewar J."/>
            <person name="Goldberg J."/>
            <person name="Griggs A."/>
            <person name="Gujja S."/>
            <person name="Hansen M."/>
            <person name="Howarth C."/>
            <person name="Imamovic A."/>
            <person name="Ireland A."/>
            <person name="Larimer J."/>
            <person name="McCowan C."/>
            <person name="Murphy C."/>
            <person name="Pearson M."/>
            <person name="Poon T.W."/>
            <person name="Priest M."/>
            <person name="Roberts A."/>
            <person name="Saif S."/>
            <person name="Shea T."/>
            <person name="Sisk P."/>
            <person name="Sykes S."/>
            <person name="Wortman J."/>
            <person name="Nusbaum C."/>
            <person name="Birren B."/>
        </authorList>
    </citation>
    <scope>NUCLEOTIDE SEQUENCE [LARGE SCALE GENOMIC DNA]</scope>
    <source>
        <strain evidence="2 3">CBS 101466</strain>
    </source>
</reference>
<dbReference type="Pfam" id="PF06985">
    <property type="entry name" value="HET"/>
    <property type="match status" value="1"/>
</dbReference>
<dbReference type="EMBL" id="KB822721">
    <property type="protein sequence ID" value="ETN39905.1"/>
    <property type="molecule type" value="Genomic_DNA"/>
</dbReference>
<dbReference type="VEuPathDB" id="FungiDB:HMPREF1541_06131"/>
<protein>
    <recommendedName>
        <fullName evidence="1">Heterokaryon incompatibility domain-containing protein</fullName>
    </recommendedName>
</protein>
<dbReference type="PANTHER" id="PTHR33112">
    <property type="entry name" value="DOMAIN PROTEIN, PUTATIVE-RELATED"/>
    <property type="match status" value="1"/>
</dbReference>
<feature type="domain" description="Heterokaryon incompatibility" evidence="1">
    <location>
        <begin position="62"/>
        <end position="230"/>
    </location>
</feature>
<dbReference type="RefSeq" id="XP_008718690.1">
    <property type="nucleotide sequence ID" value="XM_008720468.1"/>
</dbReference>
<dbReference type="AlphaFoldDB" id="W2RUD5"/>
<dbReference type="GeneID" id="19973470"/>
<dbReference type="PANTHER" id="PTHR33112:SF16">
    <property type="entry name" value="HETEROKARYON INCOMPATIBILITY DOMAIN-CONTAINING PROTEIN"/>
    <property type="match status" value="1"/>
</dbReference>
<organism evidence="2 3">
    <name type="scientific">Cyphellophora europaea (strain CBS 101466)</name>
    <name type="common">Phialophora europaea</name>
    <dbReference type="NCBI Taxonomy" id="1220924"/>
    <lineage>
        <taxon>Eukaryota</taxon>
        <taxon>Fungi</taxon>
        <taxon>Dikarya</taxon>
        <taxon>Ascomycota</taxon>
        <taxon>Pezizomycotina</taxon>
        <taxon>Eurotiomycetes</taxon>
        <taxon>Chaetothyriomycetidae</taxon>
        <taxon>Chaetothyriales</taxon>
        <taxon>Cyphellophoraceae</taxon>
        <taxon>Cyphellophora</taxon>
    </lineage>
</organism>
<dbReference type="Proteomes" id="UP000030752">
    <property type="component" value="Unassembled WGS sequence"/>
</dbReference>
<evidence type="ECO:0000313" key="3">
    <source>
        <dbReference type="Proteomes" id="UP000030752"/>
    </source>
</evidence>